<dbReference type="SUPFAM" id="SSF51445">
    <property type="entry name" value="(Trans)glycosidases"/>
    <property type="match status" value="1"/>
</dbReference>
<dbReference type="InterPro" id="IPR017853">
    <property type="entry name" value="GH"/>
</dbReference>
<evidence type="ECO:0000256" key="2">
    <source>
        <dbReference type="ARBA" id="ARBA00009000"/>
    </source>
</evidence>
<dbReference type="InterPro" id="IPR004193">
    <property type="entry name" value="Glyco_hydro_13_N"/>
</dbReference>
<comment type="caution">
    <text evidence="7">The sequence shown here is derived from an EMBL/GenBank/DDBJ whole genome shotgun (WGS) entry which is preliminary data.</text>
</comment>
<protein>
    <recommendedName>
        <fullName evidence="3">1,4-alpha-glucan branching enzyme</fullName>
        <ecNumber evidence="3">2.4.1.18</ecNumber>
    </recommendedName>
</protein>
<dbReference type="Gene3D" id="3.20.20.80">
    <property type="entry name" value="Glycosidases"/>
    <property type="match status" value="1"/>
</dbReference>
<keyword evidence="4 7" id="KW-0808">Transferase</keyword>
<dbReference type="Pfam" id="PF02922">
    <property type="entry name" value="CBM_48"/>
    <property type="match status" value="1"/>
</dbReference>
<accession>A0A7W7HX09</accession>
<dbReference type="PIRSF" id="PIRSF000463">
    <property type="entry name" value="GlgB"/>
    <property type="match status" value="1"/>
</dbReference>
<feature type="domain" description="Glycosyl hydrolase family 13 catalytic" evidence="6">
    <location>
        <begin position="133"/>
        <end position="530"/>
    </location>
</feature>
<dbReference type="Pfam" id="PF02806">
    <property type="entry name" value="Alpha-amylase_C"/>
    <property type="match status" value="1"/>
</dbReference>
<keyword evidence="7" id="KW-0328">Glycosyltransferase</keyword>
<dbReference type="EC" id="2.4.1.18" evidence="3"/>
<evidence type="ECO:0000256" key="1">
    <source>
        <dbReference type="ARBA" id="ARBA00000826"/>
    </source>
</evidence>
<dbReference type="EMBL" id="JACHNH010000001">
    <property type="protein sequence ID" value="MBB4762340.1"/>
    <property type="molecule type" value="Genomic_DNA"/>
</dbReference>
<dbReference type="SUPFAM" id="SSF81296">
    <property type="entry name" value="E set domains"/>
    <property type="match status" value="1"/>
</dbReference>
<proteinExistence type="inferred from homology"/>
<dbReference type="InterPro" id="IPR014756">
    <property type="entry name" value="Ig_E-set"/>
</dbReference>
<dbReference type="PANTHER" id="PTHR43651">
    <property type="entry name" value="1,4-ALPHA-GLUCAN-BRANCHING ENZYME"/>
    <property type="match status" value="1"/>
</dbReference>
<evidence type="ECO:0000313" key="8">
    <source>
        <dbReference type="Proteomes" id="UP000578112"/>
    </source>
</evidence>
<evidence type="ECO:0000259" key="6">
    <source>
        <dbReference type="SMART" id="SM00642"/>
    </source>
</evidence>
<sequence>MPAAQDHINPATPMGADLIGGGVTIRFWAPAAERVHVVFGGVDGYRPSPADELVKDPDTGHWTGFFPGIGPGEKYRFLVHGPGGAGFKRDPRAHELELYGYPDCDALVVDHDAYPWHDADFRTPDLADLIVYQFHVGVFHATDDDGNDRRAKRVAKLLDAVQRVPYLAELGVNAVQPLPVVEFQGEWSLGYNGTDLFSPEMDYCVAPEDLPPYLARVNALLSARGAAALAEAELAGQVNQLKAFVDICHLYGIAVLFDVVYNHAGGGLDPQSIDYIDLPAEPGPHNNAYFSPDGWAGGRVFGFGRTEVRRYLIDNALMFLDRYHADGLRFDEVSVIDAKGGWFFCQELTEELRRRKPSVVQIAEYWGERRWLAVQRPPEGMGFDIGYSDGLRDTVRLTLAEAAKGAGAAVHIGRIGDGLRRAPGTSYHCLENHDLVLDMDDHRAPRIARLADPDNPRSWYARSRARAATGVLLTAPGVPMLFMGEEFLEDKLWNDSPERTDRLIWWDGALGEDRHMADFLRFTRDLIHLRRRHPALRADPVTVWQPADRVLAWQRWVPGTGRDVVVVVSLSESTFHDFRLGLPQPGRWHEVFNSDVYDNFPNPWVSGNGGEVEASGPGLHGFAQSAALTVPANGILVLARDRGEPIG</sequence>
<name>A0A7W7HX09_9ACTN</name>
<dbReference type="InterPro" id="IPR006047">
    <property type="entry name" value="GH13_cat_dom"/>
</dbReference>
<dbReference type="RefSeq" id="WP_184993368.1">
    <property type="nucleotide sequence ID" value="NZ_BOMK01000012.1"/>
</dbReference>
<dbReference type="SMART" id="SM00642">
    <property type="entry name" value="Aamy"/>
    <property type="match status" value="1"/>
</dbReference>
<evidence type="ECO:0000313" key="7">
    <source>
        <dbReference type="EMBL" id="MBB4762340.1"/>
    </source>
</evidence>
<comment type="catalytic activity">
    <reaction evidence="1">
        <text>Transfers a segment of a (1-&gt;4)-alpha-D-glucan chain to a primary hydroxy group in a similar glucan chain.</text>
        <dbReference type="EC" id="2.4.1.18"/>
    </reaction>
</comment>
<dbReference type="InterPro" id="IPR006048">
    <property type="entry name" value="A-amylase/branching_C"/>
</dbReference>
<feature type="active site" description="Nucleophile" evidence="5">
    <location>
        <position position="331"/>
    </location>
</feature>
<dbReference type="PANTHER" id="PTHR43651:SF11">
    <property type="entry name" value="MALTO-OLIGOSYLTREHALOSE TREHALOHYDROLASE"/>
    <property type="match status" value="1"/>
</dbReference>
<dbReference type="InterPro" id="IPR013783">
    <property type="entry name" value="Ig-like_fold"/>
</dbReference>
<reference evidence="7 8" key="1">
    <citation type="submission" date="2020-08" db="EMBL/GenBank/DDBJ databases">
        <title>Sequencing the genomes of 1000 actinobacteria strains.</title>
        <authorList>
            <person name="Klenk H.-P."/>
        </authorList>
    </citation>
    <scope>NUCLEOTIDE SEQUENCE [LARGE SCALE GENOMIC DNA]</scope>
    <source>
        <strain evidence="7 8">DSM 43149</strain>
    </source>
</reference>
<dbReference type="Gene3D" id="2.60.40.10">
    <property type="entry name" value="Immunoglobulins"/>
    <property type="match status" value="1"/>
</dbReference>
<organism evidence="7 8">
    <name type="scientific">Actinoplanes digitatis</name>
    <dbReference type="NCBI Taxonomy" id="1868"/>
    <lineage>
        <taxon>Bacteria</taxon>
        <taxon>Bacillati</taxon>
        <taxon>Actinomycetota</taxon>
        <taxon>Actinomycetes</taxon>
        <taxon>Micromonosporales</taxon>
        <taxon>Micromonosporaceae</taxon>
        <taxon>Actinoplanes</taxon>
    </lineage>
</organism>
<dbReference type="GO" id="GO:0043169">
    <property type="term" value="F:cation binding"/>
    <property type="evidence" value="ECO:0007669"/>
    <property type="project" value="InterPro"/>
</dbReference>
<evidence type="ECO:0000256" key="3">
    <source>
        <dbReference type="ARBA" id="ARBA00012541"/>
    </source>
</evidence>
<dbReference type="InterPro" id="IPR013780">
    <property type="entry name" value="Glyco_hydro_b"/>
</dbReference>
<dbReference type="GO" id="GO:0005978">
    <property type="term" value="P:glycogen biosynthetic process"/>
    <property type="evidence" value="ECO:0007669"/>
    <property type="project" value="InterPro"/>
</dbReference>
<dbReference type="GO" id="GO:0003844">
    <property type="term" value="F:1,4-alpha-glucan branching enzyme activity"/>
    <property type="evidence" value="ECO:0007669"/>
    <property type="project" value="UniProtKB-EC"/>
</dbReference>
<dbReference type="GO" id="GO:0004553">
    <property type="term" value="F:hydrolase activity, hydrolyzing O-glycosyl compounds"/>
    <property type="evidence" value="ECO:0007669"/>
    <property type="project" value="InterPro"/>
</dbReference>
<dbReference type="Gene3D" id="2.60.40.1180">
    <property type="entry name" value="Golgi alpha-mannosidase II"/>
    <property type="match status" value="1"/>
</dbReference>
<dbReference type="InterPro" id="IPR037439">
    <property type="entry name" value="Branching_enzy"/>
</dbReference>
<keyword evidence="8" id="KW-1185">Reference proteome</keyword>
<dbReference type="Proteomes" id="UP000578112">
    <property type="component" value="Unassembled WGS sequence"/>
</dbReference>
<gene>
    <name evidence="7" type="ORF">BJ971_002896</name>
</gene>
<dbReference type="SUPFAM" id="SSF51011">
    <property type="entry name" value="Glycosyl hydrolase domain"/>
    <property type="match status" value="1"/>
</dbReference>
<feature type="active site" description="Proton donor" evidence="5">
    <location>
        <position position="364"/>
    </location>
</feature>
<comment type="similarity">
    <text evidence="2">Belongs to the glycosyl hydrolase 13 family. GlgB subfamily.</text>
</comment>
<dbReference type="AlphaFoldDB" id="A0A7W7HX09"/>
<evidence type="ECO:0000256" key="4">
    <source>
        <dbReference type="ARBA" id="ARBA00022679"/>
    </source>
</evidence>
<evidence type="ECO:0000256" key="5">
    <source>
        <dbReference type="PIRSR" id="PIRSR000463-1"/>
    </source>
</evidence>